<evidence type="ECO:0000313" key="6">
    <source>
        <dbReference type="EMBL" id="QEC77565.1"/>
    </source>
</evidence>
<proteinExistence type="predicted"/>
<dbReference type="PANTHER" id="PTHR43214:SF43">
    <property type="entry name" value="TWO-COMPONENT RESPONSE REGULATOR"/>
    <property type="match status" value="1"/>
</dbReference>
<reference evidence="6 7" key="1">
    <citation type="journal article" date="2013" name="J. Microbiol.">
        <title>Mucilaginibacter ginsenosidivorax sp. nov., with ginsenoside converting activity isolated from sediment.</title>
        <authorList>
            <person name="Kim J.K."/>
            <person name="Choi T.E."/>
            <person name="Liu Q.M."/>
            <person name="Park H.Y."/>
            <person name="Yi T.H."/>
            <person name="Yoon M.H."/>
            <person name="Kim S.C."/>
            <person name="Im W.T."/>
        </authorList>
    </citation>
    <scope>NUCLEOTIDE SEQUENCE [LARGE SCALE GENOMIC DNA]</scope>
    <source>
        <strain evidence="6 7">KHI28</strain>
    </source>
</reference>
<dbReference type="GO" id="GO:0003677">
    <property type="term" value="F:DNA binding"/>
    <property type="evidence" value="ECO:0007669"/>
    <property type="project" value="UniProtKB-KW"/>
</dbReference>
<dbReference type="CDD" id="cd06170">
    <property type="entry name" value="LuxR_C_like"/>
    <property type="match status" value="1"/>
</dbReference>
<dbReference type="InterPro" id="IPR039420">
    <property type="entry name" value="WalR-like"/>
</dbReference>
<dbReference type="Pfam" id="PF00072">
    <property type="entry name" value="Response_reg"/>
    <property type="match status" value="1"/>
</dbReference>
<dbReference type="GO" id="GO:0000160">
    <property type="term" value="P:phosphorelay signal transduction system"/>
    <property type="evidence" value="ECO:0007669"/>
    <property type="project" value="InterPro"/>
</dbReference>
<dbReference type="Pfam" id="PF00196">
    <property type="entry name" value="GerE"/>
    <property type="match status" value="1"/>
</dbReference>
<gene>
    <name evidence="6" type="ORF">FSB76_17035</name>
</gene>
<dbReference type="PROSITE" id="PS50043">
    <property type="entry name" value="HTH_LUXR_2"/>
    <property type="match status" value="1"/>
</dbReference>
<dbReference type="InterPro" id="IPR016032">
    <property type="entry name" value="Sig_transdc_resp-reg_C-effctor"/>
</dbReference>
<dbReference type="Proteomes" id="UP000321362">
    <property type="component" value="Chromosome"/>
</dbReference>
<evidence type="ECO:0000259" key="4">
    <source>
        <dbReference type="PROSITE" id="PS50043"/>
    </source>
</evidence>
<dbReference type="EMBL" id="CP042437">
    <property type="protein sequence ID" value="QEC77565.1"/>
    <property type="molecule type" value="Genomic_DNA"/>
</dbReference>
<dbReference type="Gene3D" id="3.40.50.2300">
    <property type="match status" value="1"/>
</dbReference>
<dbReference type="InterPro" id="IPR011006">
    <property type="entry name" value="CheY-like_superfamily"/>
</dbReference>
<name>A0A5B8W3L0_9SPHI</name>
<dbReference type="PANTHER" id="PTHR43214">
    <property type="entry name" value="TWO-COMPONENT RESPONSE REGULATOR"/>
    <property type="match status" value="1"/>
</dbReference>
<dbReference type="SMART" id="SM00421">
    <property type="entry name" value="HTH_LUXR"/>
    <property type="match status" value="1"/>
</dbReference>
<dbReference type="SUPFAM" id="SSF46894">
    <property type="entry name" value="C-terminal effector domain of the bipartite response regulators"/>
    <property type="match status" value="1"/>
</dbReference>
<keyword evidence="7" id="KW-1185">Reference proteome</keyword>
<dbReference type="SMART" id="SM00448">
    <property type="entry name" value="REC"/>
    <property type="match status" value="1"/>
</dbReference>
<dbReference type="RefSeq" id="WP_147055375.1">
    <property type="nucleotide sequence ID" value="NZ_CP042437.1"/>
</dbReference>
<dbReference type="AlphaFoldDB" id="A0A5B8W3L0"/>
<evidence type="ECO:0000259" key="5">
    <source>
        <dbReference type="PROSITE" id="PS50110"/>
    </source>
</evidence>
<evidence type="ECO:0000256" key="3">
    <source>
        <dbReference type="PROSITE-ProRule" id="PRU00169"/>
    </source>
</evidence>
<feature type="modified residue" description="4-aspartylphosphate" evidence="3">
    <location>
        <position position="58"/>
    </location>
</feature>
<keyword evidence="2" id="KW-0238">DNA-binding</keyword>
<dbReference type="InterPro" id="IPR058245">
    <property type="entry name" value="NreC/VraR/RcsB-like_REC"/>
</dbReference>
<feature type="domain" description="HTH luxR-type" evidence="4">
    <location>
        <begin position="151"/>
        <end position="216"/>
    </location>
</feature>
<dbReference type="CDD" id="cd17535">
    <property type="entry name" value="REC_NarL-like"/>
    <property type="match status" value="1"/>
</dbReference>
<accession>A0A5B8W3L0</accession>
<dbReference type="InterPro" id="IPR001789">
    <property type="entry name" value="Sig_transdc_resp-reg_receiver"/>
</dbReference>
<dbReference type="SUPFAM" id="SSF52172">
    <property type="entry name" value="CheY-like"/>
    <property type="match status" value="1"/>
</dbReference>
<dbReference type="InterPro" id="IPR000792">
    <property type="entry name" value="Tscrpt_reg_LuxR_C"/>
</dbReference>
<keyword evidence="1 3" id="KW-0597">Phosphoprotein</keyword>
<organism evidence="6 7">
    <name type="scientific">Mucilaginibacter ginsenosidivorax</name>
    <dbReference type="NCBI Taxonomy" id="862126"/>
    <lineage>
        <taxon>Bacteria</taxon>
        <taxon>Pseudomonadati</taxon>
        <taxon>Bacteroidota</taxon>
        <taxon>Sphingobacteriia</taxon>
        <taxon>Sphingobacteriales</taxon>
        <taxon>Sphingobacteriaceae</taxon>
        <taxon>Mucilaginibacter</taxon>
    </lineage>
</organism>
<dbReference type="PROSITE" id="PS50110">
    <property type="entry name" value="RESPONSE_REGULATORY"/>
    <property type="match status" value="1"/>
</dbReference>
<evidence type="ECO:0000256" key="2">
    <source>
        <dbReference type="ARBA" id="ARBA00023125"/>
    </source>
</evidence>
<evidence type="ECO:0000313" key="7">
    <source>
        <dbReference type="Proteomes" id="UP000321362"/>
    </source>
</evidence>
<dbReference type="GO" id="GO:0006355">
    <property type="term" value="P:regulation of DNA-templated transcription"/>
    <property type="evidence" value="ECO:0007669"/>
    <property type="project" value="InterPro"/>
</dbReference>
<dbReference type="PRINTS" id="PR00038">
    <property type="entry name" value="HTHLUXR"/>
</dbReference>
<protein>
    <submittedName>
        <fullName evidence="6">Response regulator transcription factor</fullName>
    </submittedName>
</protein>
<dbReference type="OrthoDB" id="9797341at2"/>
<feature type="domain" description="Response regulatory" evidence="5">
    <location>
        <begin position="5"/>
        <end position="123"/>
    </location>
</feature>
<evidence type="ECO:0000256" key="1">
    <source>
        <dbReference type="ARBA" id="ARBA00022553"/>
    </source>
</evidence>
<sequence>MEQIRVAIVDDQNIFRQSLAILINSVPNFELVADAGSAAALLEILKTIPSLPQVLLLDMNMPGMNGIELNQLLQQQYPQIKVMVLSVHSQERLIAKMVSAGASAYLFKNCDKEELITAIQTVHHTGFYINRQTLAAIQNAAARRGKSTNVFSTSPFELTNREKEVLELICKEYASSEIAQKLFLSIRTVEGHRNNLLLKTQSRNTAGLVLYAVKHQLIEVI</sequence>
<dbReference type="KEGG" id="mgk:FSB76_17035"/>